<accession>A0A501XBH8</accession>
<feature type="transmembrane region" description="Helical" evidence="2">
    <location>
        <begin position="32"/>
        <end position="53"/>
    </location>
</feature>
<name>A0A501XBH8_9BACT</name>
<keyword evidence="2" id="KW-0472">Membrane</keyword>
<feature type="compositionally biased region" description="Basic and acidic residues" evidence="1">
    <location>
        <begin position="1"/>
        <end position="23"/>
    </location>
</feature>
<comment type="caution">
    <text evidence="3">The sequence shown here is derived from an EMBL/GenBank/DDBJ whole genome shotgun (WGS) entry which is preliminary data.</text>
</comment>
<reference evidence="3 4" key="1">
    <citation type="submission" date="2019-06" db="EMBL/GenBank/DDBJ databases">
        <title>Mycoplasma falconis type strain whole genome sequence.</title>
        <authorList>
            <person name="Spergser J."/>
        </authorList>
    </citation>
    <scope>NUCLEOTIDE SEQUENCE [LARGE SCALE GENOMIC DNA]</scope>
    <source>
        <strain evidence="3 4">ATCC 51372</strain>
    </source>
</reference>
<feature type="region of interest" description="Disordered" evidence="1">
    <location>
        <begin position="1"/>
        <end position="24"/>
    </location>
</feature>
<evidence type="ECO:0000313" key="3">
    <source>
        <dbReference type="EMBL" id="TPE57713.1"/>
    </source>
</evidence>
<evidence type="ECO:0000256" key="2">
    <source>
        <dbReference type="SAM" id="Phobius"/>
    </source>
</evidence>
<dbReference type="Proteomes" id="UP000319776">
    <property type="component" value="Unassembled WGS sequence"/>
</dbReference>
<evidence type="ECO:0000313" key="4">
    <source>
        <dbReference type="Proteomes" id="UP000319776"/>
    </source>
</evidence>
<evidence type="ECO:0000256" key="1">
    <source>
        <dbReference type="SAM" id="MobiDB-lite"/>
    </source>
</evidence>
<proteinExistence type="predicted"/>
<dbReference type="EMBL" id="VFSS01000002">
    <property type="protein sequence ID" value="TPE57713.1"/>
    <property type="molecule type" value="Genomic_DNA"/>
</dbReference>
<keyword evidence="2" id="KW-0812">Transmembrane</keyword>
<organism evidence="3 4">
    <name type="scientific">[Mycoplasma] falconis</name>
    <dbReference type="NCBI Taxonomy" id="92403"/>
    <lineage>
        <taxon>Bacteria</taxon>
        <taxon>Bacillati</taxon>
        <taxon>Mycoplasmatota</taxon>
        <taxon>Mycoplasmoidales</taxon>
        <taxon>Metamycoplasmataceae</taxon>
        <taxon>Metamycoplasma</taxon>
    </lineage>
</organism>
<protein>
    <submittedName>
        <fullName evidence="3">Uncharacterized protein</fullName>
    </submittedName>
</protein>
<dbReference type="RefSeq" id="WP_140781098.1">
    <property type="nucleotide sequence ID" value="NZ_VFSS01000002.1"/>
</dbReference>
<dbReference type="OrthoDB" id="9860188at2"/>
<dbReference type="AlphaFoldDB" id="A0A501XBH8"/>
<keyword evidence="2" id="KW-1133">Transmembrane helix</keyword>
<sequence length="294" mass="34225">MTEEKQNSDLPKEENIKPSQDKKAIKKKRIKTGFMIAGLAVPLLGLIIIPSVLNNPYNYKKTLLISDTKNLIASSTIDEQTNDNQKTYLFTQTTKNVVEEVMNPHKTVVNLKSTDKLTNYKSGLLYSYEFKLQGNNDKVDWKELANFLNNESEKVVEINSDQQITYLELNIEDLLKKYQEKYQKEILASMFINSITQIVISTTYFYQDEENKNKYYFYDNKPRYIGFAITNFFQNATKDLTKNKQLPENTRSTKNNVIIKANLTLNEDIKTIKDMNFISEMKINVLNEVNNEEK</sequence>
<gene>
    <name evidence="3" type="ORF">FJO69_00755</name>
</gene>
<keyword evidence="4" id="KW-1185">Reference proteome</keyword>